<reference evidence="1 2" key="1">
    <citation type="submission" date="2024-03" db="EMBL/GenBank/DDBJ databases">
        <title>Sequence of Lycoming College Course Isolates.</title>
        <authorList>
            <person name="Plotts O."/>
            <person name="Newman J."/>
        </authorList>
    </citation>
    <scope>NUCLEOTIDE SEQUENCE [LARGE SCALE GENOMIC DNA]</scope>
    <source>
        <strain evidence="1 2">CJB-3</strain>
    </source>
</reference>
<sequence length="107" mass="11853">MVYSRGHVVTPDGIQISSAEGKITFTWLPQKQSTYCQFTDLASFLVYNPEKERAVISQGKVNRYAQNFVMQMPADHLGDTVHCYISFASANGKLQGDSLYVGEITVG</sequence>
<dbReference type="InterPro" id="IPR046233">
    <property type="entry name" value="DUF6266"/>
</dbReference>
<name>A0ABU8NG87_9SPHI</name>
<dbReference type="RefSeq" id="WP_337715105.1">
    <property type="nucleotide sequence ID" value="NZ_JBBEUB010000001.1"/>
</dbReference>
<proteinExistence type="predicted"/>
<keyword evidence="2" id="KW-1185">Reference proteome</keyword>
<evidence type="ECO:0000313" key="1">
    <source>
        <dbReference type="EMBL" id="MEJ2901258.1"/>
    </source>
</evidence>
<dbReference type="EMBL" id="JBBEUB010000001">
    <property type="protein sequence ID" value="MEJ2901258.1"/>
    <property type="molecule type" value="Genomic_DNA"/>
</dbReference>
<evidence type="ECO:0000313" key="2">
    <source>
        <dbReference type="Proteomes" id="UP001378956"/>
    </source>
</evidence>
<organism evidence="1 2">
    <name type="scientific">Pedobacter panaciterrae</name>
    <dbReference type="NCBI Taxonomy" id="363849"/>
    <lineage>
        <taxon>Bacteria</taxon>
        <taxon>Pseudomonadati</taxon>
        <taxon>Bacteroidota</taxon>
        <taxon>Sphingobacteriia</taxon>
        <taxon>Sphingobacteriales</taxon>
        <taxon>Sphingobacteriaceae</taxon>
        <taxon>Pedobacter</taxon>
    </lineage>
</organism>
<dbReference type="Proteomes" id="UP001378956">
    <property type="component" value="Unassembled WGS sequence"/>
</dbReference>
<gene>
    <name evidence="1" type="ORF">WAE58_02405</name>
</gene>
<comment type="caution">
    <text evidence="1">The sequence shown here is derived from an EMBL/GenBank/DDBJ whole genome shotgun (WGS) entry which is preliminary data.</text>
</comment>
<protein>
    <submittedName>
        <fullName evidence="1">DUF6266 family protein</fullName>
    </submittedName>
</protein>
<dbReference type="Pfam" id="PF19781">
    <property type="entry name" value="DUF6266"/>
    <property type="match status" value="1"/>
</dbReference>
<accession>A0ABU8NG87</accession>